<dbReference type="EMBL" id="CP042806">
    <property type="protein sequence ID" value="QEE30902.1"/>
    <property type="molecule type" value="Genomic_DNA"/>
</dbReference>
<dbReference type="KEGG" id="talb:FTW19_24615"/>
<feature type="compositionally biased region" description="Low complexity" evidence="1">
    <location>
        <begin position="18"/>
        <end position="30"/>
    </location>
</feature>
<keyword evidence="2" id="KW-0732">Signal</keyword>
<gene>
    <name evidence="3" type="ORF">FTW19_24615</name>
</gene>
<feature type="region of interest" description="Disordered" evidence="1">
    <location>
        <begin position="18"/>
        <end position="38"/>
    </location>
</feature>
<evidence type="ECO:0000256" key="2">
    <source>
        <dbReference type="SAM" id="SignalP"/>
    </source>
</evidence>
<dbReference type="AlphaFoldDB" id="A0A5B9EFP9"/>
<feature type="signal peptide" evidence="2">
    <location>
        <begin position="1"/>
        <end position="22"/>
    </location>
</feature>
<evidence type="ECO:0008006" key="5">
    <source>
        <dbReference type="Google" id="ProtNLM"/>
    </source>
</evidence>
<evidence type="ECO:0000256" key="1">
    <source>
        <dbReference type="SAM" id="MobiDB-lite"/>
    </source>
</evidence>
<keyword evidence="4" id="KW-1185">Reference proteome</keyword>
<dbReference type="RefSeq" id="WP_147650197.1">
    <property type="nucleotide sequence ID" value="NZ_CP042806.1"/>
</dbReference>
<proteinExistence type="predicted"/>
<organism evidence="3 4">
    <name type="scientific">Terriglobus albidus</name>
    <dbReference type="NCBI Taxonomy" id="1592106"/>
    <lineage>
        <taxon>Bacteria</taxon>
        <taxon>Pseudomonadati</taxon>
        <taxon>Acidobacteriota</taxon>
        <taxon>Terriglobia</taxon>
        <taxon>Terriglobales</taxon>
        <taxon>Acidobacteriaceae</taxon>
        <taxon>Terriglobus</taxon>
    </lineage>
</organism>
<reference evidence="3 4" key="1">
    <citation type="submission" date="2019-08" db="EMBL/GenBank/DDBJ databases">
        <title>Complete genome sequence of Terriglobus albidus strain ORNL.</title>
        <authorList>
            <person name="Podar M."/>
        </authorList>
    </citation>
    <scope>NUCLEOTIDE SEQUENCE [LARGE SCALE GENOMIC DNA]</scope>
    <source>
        <strain evidence="3 4">ORNL</strain>
    </source>
</reference>
<sequence length="255" mass="28286">MLRTVCLTLLSATLLAQQPATAPQDATPKAPVRPPDGGTSEVLESIYIPPKPGAPFSLTLNTEWVRSYADGNTTTVTNHRFIARDAQGRIFEERRLLGPVGSRGNSYLSWWQHGDPAAHVFYNCHPYKKVCYMLPYNDPVDVDPTFDPGVQSFPAGSTTREDLGRRFILGIDTHGVRVTTTLKPGVLGNSQPWVITREYWYSEQLGINLLSIRNDPRSGHQTFTVAEISTAPPDPKLFDLPEGFPIIDQRAPSQK</sequence>
<dbReference type="Proteomes" id="UP000321820">
    <property type="component" value="Chromosome"/>
</dbReference>
<protein>
    <recommendedName>
        <fullName evidence="5">DUF3108 domain-containing protein</fullName>
    </recommendedName>
</protein>
<name>A0A5B9EFP9_9BACT</name>
<dbReference type="OrthoDB" id="115149at2"/>
<accession>A0A5B9EFP9</accession>
<feature type="chain" id="PRO_5022825756" description="DUF3108 domain-containing protein" evidence="2">
    <location>
        <begin position="23"/>
        <end position="255"/>
    </location>
</feature>
<evidence type="ECO:0000313" key="4">
    <source>
        <dbReference type="Proteomes" id="UP000321820"/>
    </source>
</evidence>
<evidence type="ECO:0000313" key="3">
    <source>
        <dbReference type="EMBL" id="QEE30902.1"/>
    </source>
</evidence>